<dbReference type="Proteomes" id="UP000054270">
    <property type="component" value="Unassembled WGS sequence"/>
</dbReference>
<keyword evidence="3" id="KW-1185">Reference proteome</keyword>
<accession>A0A0D2P068</accession>
<protein>
    <submittedName>
        <fullName evidence="2">Uncharacterized protein</fullName>
    </submittedName>
</protein>
<sequence length="168" mass="17173">MGPGADTPPTFTAGEVSVTEVSPGADPSVPGAAPEDGGRGASPPGQLDKGHIQDEDVVMADAIPPTVNVIPPTPSNSQLEGNGEAPVEREVPASREAARLLIAGWGLNTGELPSGPPATRTRGRSHANSAQTLQVDAVPCLQTRQVASAELESRGRKETSPRLPTPLP</sequence>
<evidence type="ECO:0000313" key="3">
    <source>
        <dbReference type="Proteomes" id="UP000054270"/>
    </source>
</evidence>
<evidence type="ECO:0000313" key="2">
    <source>
        <dbReference type="EMBL" id="KJA24329.1"/>
    </source>
</evidence>
<reference evidence="3" key="1">
    <citation type="submission" date="2014-04" db="EMBL/GenBank/DDBJ databases">
        <title>Evolutionary Origins and Diversification of the Mycorrhizal Mutualists.</title>
        <authorList>
            <consortium name="DOE Joint Genome Institute"/>
            <consortium name="Mycorrhizal Genomics Consortium"/>
            <person name="Kohler A."/>
            <person name="Kuo A."/>
            <person name="Nagy L.G."/>
            <person name="Floudas D."/>
            <person name="Copeland A."/>
            <person name="Barry K.W."/>
            <person name="Cichocki N."/>
            <person name="Veneault-Fourrey C."/>
            <person name="LaButti K."/>
            <person name="Lindquist E.A."/>
            <person name="Lipzen A."/>
            <person name="Lundell T."/>
            <person name="Morin E."/>
            <person name="Murat C."/>
            <person name="Riley R."/>
            <person name="Ohm R."/>
            <person name="Sun H."/>
            <person name="Tunlid A."/>
            <person name="Henrissat B."/>
            <person name="Grigoriev I.V."/>
            <person name="Hibbett D.S."/>
            <person name="Martin F."/>
        </authorList>
    </citation>
    <scope>NUCLEOTIDE SEQUENCE [LARGE SCALE GENOMIC DNA]</scope>
    <source>
        <strain evidence="3">FD-334 SS-4</strain>
    </source>
</reference>
<dbReference type="AlphaFoldDB" id="A0A0D2P068"/>
<proteinExistence type="predicted"/>
<gene>
    <name evidence="2" type="ORF">HYPSUDRAFT_200557</name>
</gene>
<feature type="compositionally biased region" description="Basic and acidic residues" evidence="1">
    <location>
        <begin position="151"/>
        <end position="160"/>
    </location>
</feature>
<evidence type="ECO:0000256" key="1">
    <source>
        <dbReference type="SAM" id="MobiDB-lite"/>
    </source>
</evidence>
<feature type="region of interest" description="Disordered" evidence="1">
    <location>
        <begin position="107"/>
        <end position="168"/>
    </location>
</feature>
<organism evidence="2 3">
    <name type="scientific">Hypholoma sublateritium (strain FD-334 SS-4)</name>
    <dbReference type="NCBI Taxonomy" id="945553"/>
    <lineage>
        <taxon>Eukaryota</taxon>
        <taxon>Fungi</taxon>
        <taxon>Dikarya</taxon>
        <taxon>Basidiomycota</taxon>
        <taxon>Agaricomycotina</taxon>
        <taxon>Agaricomycetes</taxon>
        <taxon>Agaricomycetidae</taxon>
        <taxon>Agaricales</taxon>
        <taxon>Agaricineae</taxon>
        <taxon>Strophariaceae</taxon>
        <taxon>Hypholoma</taxon>
    </lineage>
</organism>
<dbReference type="EMBL" id="KN817537">
    <property type="protein sequence ID" value="KJA24329.1"/>
    <property type="molecule type" value="Genomic_DNA"/>
</dbReference>
<feature type="region of interest" description="Disordered" evidence="1">
    <location>
        <begin position="1"/>
        <end position="91"/>
    </location>
</feature>
<name>A0A0D2P068_HYPSF</name>